<feature type="domain" description="TonB-dependent receptor-like beta-barrel" evidence="11">
    <location>
        <begin position="426"/>
        <end position="867"/>
    </location>
</feature>
<dbReference type="InterPro" id="IPR037066">
    <property type="entry name" value="Plug_dom_sf"/>
</dbReference>
<comment type="caution">
    <text evidence="13">The sequence shown here is derived from an EMBL/GenBank/DDBJ whole genome shotgun (WGS) entry which is preliminary data.</text>
</comment>
<evidence type="ECO:0000256" key="6">
    <source>
        <dbReference type="ARBA" id="ARBA00023136"/>
    </source>
</evidence>
<evidence type="ECO:0000313" key="14">
    <source>
        <dbReference type="Proteomes" id="UP001257234"/>
    </source>
</evidence>
<dbReference type="NCBIfam" id="TIGR04057">
    <property type="entry name" value="SusC_RagA_signa"/>
    <property type="match status" value="1"/>
</dbReference>
<dbReference type="InterPro" id="IPR036942">
    <property type="entry name" value="Beta-barrel_TonB_sf"/>
</dbReference>
<dbReference type="Proteomes" id="UP001257234">
    <property type="component" value="Unassembled WGS sequence"/>
</dbReference>
<proteinExistence type="inferred from homology"/>
<dbReference type="NCBIfam" id="TIGR04056">
    <property type="entry name" value="OMP_RagA_SusC"/>
    <property type="match status" value="1"/>
</dbReference>
<dbReference type="InterPro" id="IPR000531">
    <property type="entry name" value="Beta-barrel_TonB"/>
</dbReference>
<evidence type="ECO:0000256" key="5">
    <source>
        <dbReference type="ARBA" id="ARBA00023077"/>
    </source>
</evidence>
<dbReference type="SUPFAM" id="SSF56935">
    <property type="entry name" value="Porins"/>
    <property type="match status" value="1"/>
</dbReference>
<dbReference type="RefSeq" id="WP_309562819.1">
    <property type="nucleotide sequence ID" value="NZ_JAVJIU010000006.1"/>
</dbReference>
<evidence type="ECO:0000256" key="9">
    <source>
        <dbReference type="RuleBase" id="RU003357"/>
    </source>
</evidence>
<dbReference type="Pfam" id="PF07715">
    <property type="entry name" value="Plug"/>
    <property type="match status" value="1"/>
</dbReference>
<keyword evidence="3 8" id="KW-1134">Transmembrane beta strand</keyword>
<dbReference type="Pfam" id="PF00593">
    <property type="entry name" value="TonB_dep_Rec_b-barrel"/>
    <property type="match status" value="1"/>
</dbReference>
<evidence type="ECO:0000256" key="1">
    <source>
        <dbReference type="ARBA" id="ARBA00004571"/>
    </source>
</evidence>
<comment type="subcellular location">
    <subcellularLocation>
        <location evidence="1 8">Cell outer membrane</location>
        <topology evidence="1 8">Multi-pass membrane protein</topology>
    </subcellularLocation>
</comment>
<dbReference type="InterPro" id="IPR012910">
    <property type="entry name" value="Plug_dom"/>
</dbReference>
<keyword evidence="10" id="KW-0732">Signal</keyword>
<protein>
    <submittedName>
        <fullName evidence="13">TonB-dependent receptor</fullName>
    </submittedName>
</protein>
<reference evidence="14" key="1">
    <citation type="submission" date="2023-07" db="EMBL/GenBank/DDBJ databases">
        <title>Christiangramia sp. SM2212., a novel bacterium of the family Flavobacteriaceae isolated from the sea sediment.</title>
        <authorList>
            <person name="Wang J."/>
            <person name="Zhang X."/>
        </authorList>
    </citation>
    <scope>NUCLEOTIDE SEQUENCE [LARGE SCALE GENOMIC DNA]</scope>
    <source>
        <strain evidence="14">SM2212</strain>
    </source>
</reference>
<evidence type="ECO:0000259" key="12">
    <source>
        <dbReference type="Pfam" id="PF07715"/>
    </source>
</evidence>
<keyword evidence="5 9" id="KW-0798">TonB box</keyword>
<comment type="similarity">
    <text evidence="8 9">Belongs to the TonB-dependent receptor family.</text>
</comment>
<accession>A0ABU1EV00</accession>
<evidence type="ECO:0000259" key="11">
    <source>
        <dbReference type="Pfam" id="PF00593"/>
    </source>
</evidence>
<dbReference type="InterPro" id="IPR023997">
    <property type="entry name" value="TonB-dep_OMP_SusC/RagA_CS"/>
</dbReference>
<evidence type="ECO:0000256" key="8">
    <source>
        <dbReference type="PROSITE-ProRule" id="PRU01360"/>
    </source>
</evidence>
<dbReference type="InterPro" id="IPR023996">
    <property type="entry name" value="TonB-dep_OMP_SusC/RagA"/>
</dbReference>
<feature type="chain" id="PRO_5046549939" evidence="10">
    <location>
        <begin position="23"/>
        <end position="1025"/>
    </location>
</feature>
<dbReference type="Gene3D" id="2.40.170.20">
    <property type="entry name" value="TonB-dependent receptor, beta-barrel domain"/>
    <property type="match status" value="1"/>
</dbReference>
<keyword evidence="13" id="KW-0675">Receptor</keyword>
<keyword evidence="14" id="KW-1185">Reference proteome</keyword>
<dbReference type="EMBL" id="JAVJIU010000006">
    <property type="protein sequence ID" value="MDR5591988.1"/>
    <property type="molecule type" value="Genomic_DNA"/>
</dbReference>
<organism evidence="13 14">
    <name type="scientific">Christiangramia sediminicola</name>
    <dbReference type="NCBI Taxonomy" id="3073267"/>
    <lineage>
        <taxon>Bacteria</taxon>
        <taxon>Pseudomonadati</taxon>
        <taxon>Bacteroidota</taxon>
        <taxon>Flavobacteriia</taxon>
        <taxon>Flavobacteriales</taxon>
        <taxon>Flavobacteriaceae</taxon>
        <taxon>Christiangramia</taxon>
    </lineage>
</organism>
<dbReference type="Pfam" id="PF13715">
    <property type="entry name" value="CarbopepD_reg_2"/>
    <property type="match status" value="1"/>
</dbReference>
<gene>
    <name evidence="13" type="ORF">RE431_15195</name>
</gene>
<evidence type="ECO:0000256" key="2">
    <source>
        <dbReference type="ARBA" id="ARBA00022448"/>
    </source>
</evidence>
<evidence type="ECO:0000313" key="13">
    <source>
        <dbReference type="EMBL" id="MDR5591988.1"/>
    </source>
</evidence>
<sequence length="1025" mass="111591">MKKRLHGFLTLLLVLVVQIGFAQEKTVTGTVIDGDGLPLPGVTVLVKGTNTGTQTDFDGNYSVTVAPTGTLVFSYVGFKSQELPVGSANQVNVTLEVDAAALQEVVVLGYSTKGVEEVTGSSVQVTGEEIADIPVVSADQALQGKVAGLQISASSGTPGSTQDVRIRGLSSLASSNEPLYVIDGVPVVNNNNSGSDNRSSLNPLSAINSQDIASITVLKDASATAAYGARGSNGVIVITTKDGKTGDTQFTFTSQVGIQNAAYNERKILNGNQRLELASEALVNAYGANGTNGDFGFTQDNAIPLAVDFGLFPAGYLDYDGTDYDWGGIITNDDALTQNHTFSASGGSEKGSFYASIGFNDTESTVIKSDFRRINGLLSFERQFRDNLKFSTSVNVSNTEQGNPILEQGSFFSNPFLTRYLMNPLNNPYNEDGTPTTDLSFGSLHNTLYVLDNNITRNKLLRGISNSQLDWELFDGFTFRNTLSLDFQLTEYRNYENRYEGDSAPVNGSSTISDEKNYNYVYQGSLNYDFTLGDVHNFSLTTLFEYQENQNFYQYGYGENFPADGLTNIASASANFDAFSRLTDWVNVGYLGLLNYNYDGRYVLDATIRREGSSRFAPENRFGTFGSVGAAWNIHRESFMQGGLFNTLRLRASYGLTGNNAVGLNSYQALLGFGADYSNNGGSEPSQFGNPDLTWEKGENFDVGITYGLWDNRVNGTFTYFNRRTYDLLQGVPLSPTTSFQEQDRNLGEMTNSGIEAELSVDIFRTNDFVWNVSANFATVKNEVTELAIGADGEPLDPLAGTSYKSTVVGLPAAAWYMRTWAGVDPDTGAPTWYLNGTDGEVTSNYNSAARVFQDDASALPTYSGGFSTRISYKGLFADATLYTAGGHKIYEQYAQFYLRTNSFTLGTYNGVQELLERWQQPGDVTDVPAVNYAQNNNFHATSSRHLYDGDYVRLKNATIGYSLPSGLIDGIGIDALTLTLRGTNLYTWVKEDGLKLDPEVRANGYTELTTPPVKTYSVGVNVKF</sequence>
<keyword evidence="7 8" id="KW-0998">Cell outer membrane</keyword>
<dbReference type="InterPro" id="IPR039426">
    <property type="entry name" value="TonB-dep_rcpt-like"/>
</dbReference>
<name>A0ABU1EV00_9FLAO</name>
<dbReference type="Gene3D" id="2.170.130.10">
    <property type="entry name" value="TonB-dependent receptor, plug domain"/>
    <property type="match status" value="1"/>
</dbReference>
<evidence type="ECO:0000256" key="7">
    <source>
        <dbReference type="ARBA" id="ARBA00023237"/>
    </source>
</evidence>
<evidence type="ECO:0000256" key="4">
    <source>
        <dbReference type="ARBA" id="ARBA00022692"/>
    </source>
</evidence>
<dbReference type="Gene3D" id="2.60.40.1120">
    <property type="entry name" value="Carboxypeptidase-like, regulatory domain"/>
    <property type="match status" value="1"/>
</dbReference>
<dbReference type="SUPFAM" id="SSF49464">
    <property type="entry name" value="Carboxypeptidase regulatory domain-like"/>
    <property type="match status" value="1"/>
</dbReference>
<dbReference type="InterPro" id="IPR008969">
    <property type="entry name" value="CarboxyPept-like_regulatory"/>
</dbReference>
<keyword evidence="4 8" id="KW-0812">Transmembrane</keyword>
<feature type="domain" description="TonB-dependent receptor plug" evidence="12">
    <location>
        <begin position="117"/>
        <end position="235"/>
    </location>
</feature>
<dbReference type="PROSITE" id="PS52016">
    <property type="entry name" value="TONB_DEPENDENT_REC_3"/>
    <property type="match status" value="1"/>
</dbReference>
<feature type="signal peptide" evidence="10">
    <location>
        <begin position="1"/>
        <end position="22"/>
    </location>
</feature>
<evidence type="ECO:0000256" key="3">
    <source>
        <dbReference type="ARBA" id="ARBA00022452"/>
    </source>
</evidence>
<evidence type="ECO:0000256" key="10">
    <source>
        <dbReference type="SAM" id="SignalP"/>
    </source>
</evidence>
<keyword evidence="2 8" id="KW-0813">Transport</keyword>
<keyword evidence="6 8" id="KW-0472">Membrane</keyword>